<reference evidence="3 4" key="1">
    <citation type="journal article" date="2018" name="Nat. Genet.">
        <title>The Rosa genome provides new insights in the design of modern roses.</title>
        <authorList>
            <person name="Bendahmane M."/>
        </authorList>
    </citation>
    <scope>NUCLEOTIDE SEQUENCE [LARGE SCALE GENOMIC DNA]</scope>
    <source>
        <strain evidence="4">cv. Old Blush</strain>
    </source>
</reference>
<comment type="function">
    <text evidence="1">Ethanolamine phosphate transferase involved in glycosylphosphatidylinositol-anchor biosynthesis. Transfers ethanolamine phosphate to the first alpha-1,4-linked mannose of the glycosylphosphatidylinositol precursor of GPI-anchor.</text>
</comment>
<dbReference type="Proteomes" id="UP000238479">
    <property type="component" value="Chromosome 7"/>
</dbReference>
<sequence>MVSISTSHRTENKELRAGPSMVLPLFSANGLLSRLTSIFLGFAPTFLLLSIGYEAVFYGAFALVLMAWILFENTLIYSSKVKRLSSSFNNMEDDAIVDGRYLELSDIRIPLIFVWCFGFLNYIFMNFEFFFPICFSK</sequence>
<name>A0A2P6PCJ2_ROSCH</name>
<feature type="transmembrane region" description="Helical" evidence="1">
    <location>
        <begin position="21"/>
        <end position="43"/>
    </location>
</feature>
<dbReference type="InterPro" id="IPR017852">
    <property type="entry name" value="GPI_EtnP_transferase_1_C"/>
</dbReference>
<keyword evidence="1" id="KW-1133">Transmembrane helix</keyword>
<dbReference type="EC" id="2.-.-.-" evidence="1"/>
<organism evidence="3 4">
    <name type="scientific">Rosa chinensis</name>
    <name type="common">China rose</name>
    <dbReference type="NCBI Taxonomy" id="74649"/>
    <lineage>
        <taxon>Eukaryota</taxon>
        <taxon>Viridiplantae</taxon>
        <taxon>Streptophyta</taxon>
        <taxon>Embryophyta</taxon>
        <taxon>Tracheophyta</taxon>
        <taxon>Spermatophyta</taxon>
        <taxon>Magnoliopsida</taxon>
        <taxon>eudicotyledons</taxon>
        <taxon>Gunneridae</taxon>
        <taxon>Pentapetalae</taxon>
        <taxon>rosids</taxon>
        <taxon>fabids</taxon>
        <taxon>Rosales</taxon>
        <taxon>Rosaceae</taxon>
        <taxon>Rosoideae</taxon>
        <taxon>Rosoideae incertae sedis</taxon>
        <taxon>Rosa</taxon>
    </lineage>
</organism>
<comment type="subcellular location">
    <subcellularLocation>
        <location evidence="1">Endoplasmic reticulum membrane</location>
        <topology evidence="1">Multi-pass membrane protein</topology>
    </subcellularLocation>
</comment>
<dbReference type="PANTHER" id="PTHR12250">
    <property type="entry name" value="PHOSPHATIDYLINOSITOL GLYCAN, CLASS N"/>
    <property type="match status" value="1"/>
</dbReference>
<dbReference type="EMBL" id="PDCK01000045">
    <property type="protein sequence ID" value="PRQ19647.1"/>
    <property type="molecule type" value="Genomic_DNA"/>
</dbReference>
<evidence type="ECO:0000313" key="3">
    <source>
        <dbReference type="EMBL" id="PRQ19647.1"/>
    </source>
</evidence>
<keyword evidence="1" id="KW-0256">Endoplasmic reticulum</keyword>
<accession>A0A2P6PCJ2</accession>
<comment type="similarity">
    <text evidence="1">Belongs to the PIGG/PIGN/PIGO family. PIGN subfamily.</text>
</comment>
<keyword evidence="1" id="KW-0337">GPI-anchor biosynthesis</keyword>
<dbReference type="STRING" id="74649.A0A2P6PCJ2"/>
<dbReference type="Pfam" id="PF04987">
    <property type="entry name" value="PigN"/>
    <property type="match status" value="1"/>
</dbReference>
<dbReference type="GO" id="GO:0006506">
    <property type="term" value="P:GPI anchor biosynthetic process"/>
    <property type="evidence" value="ECO:0007669"/>
    <property type="project" value="UniProtKB-UniPathway"/>
</dbReference>
<keyword evidence="1 3" id="KW-0808">Transferase</keyword>
<dbReference type="GO" id="GO:0005789">
    <property type="term" value="C:endoplasmic reticulum membrane"/>
    <property type="evidence" value="ECO:0007669"/>
    <property type="project" value="UniProtKB-SubCell"/>
</dbReference>
<comment type="pathway">
    <text evidence="1">Glycolipid biosynthesis; glycosylphosphatidylinositol-anchor biosynthesis.</text>
</comment>
<dbReference type="Gramene" id="PRQ19647">
    <property type="protein sequence ID" value="PRQ19647"/>
    <property type="gene ID" value="RchiOBHm_Chr7g0219531"/>
</dbReference>
<dbReference type="UniPathway" id="UPA00196"/>
<keyword evidence="1" id="KW-0472">Membrane</keyword>
<comment type="caution">
    <text evidence="1">Lacks conserved residue(s) required for the propagation of feature annotation.</text>
</comment>
<feature type="domain" description="GPI ethanolamine phosphate transferase 1 C-terminal" evidence="2">
    <location>
        <begin position="20"/>
        <end position="115"/>
    </location>
</feature>
<evidence type="ECO:0000313" key="4">
    <source>
        <dbReference type="Proteomes" id="UP000238479"/>
    </source>
</evidence>
<dbReference type="GO" id="GO:0051377">
    <property type="term" value="F:mannose-ethanolamine phosphotransferase activity"/>
    <property type="evidence" value="ECO:0007669"/>
    <property type="project" value="UniProtKB-UniRule"/>
</dbReference>
<evidence type="ECO:0000256" key="1">
    <source>
        <dbReference type="RuleBase" id="RU367138"/>
    </source>
</evidence>
<keyword evidence="4" id="KW-1185">Reference proteome</keyword>
<feature type="transmembrane region" description="Helical" evidence="1">
    <location>
        <begin position="55"/>
        <end position="77"/>
    </location>
</feature>
<dbReference type="PANTHER" id="PTHR12250:SF0">
    <property type="entry name" value="GPI ETHANOLAMINE PHOSPHATE TRANSFERASE 1"/>
    <property type="match status" value="1"/>
</dbReference>
<gene>
    <name evidence="3" type="ORF">RchiOBHm_Chr7g0219531</name>
</gene>
<protein>
    <recommendedName>
        <fullName evidence="1">GPI ethanolamine phosphate transferase 1</fullName>
        <ecNumber evidence="1">2.-.-.-</ecNumber>
    </recommendedName>
</protein>
<dbReference type="AlphaFoldDB" id="A0A2P6PCJ2"/>
<feature type="transmembrane region" description="Helical" evidence="1">
    <location>
        <begin position="109"/>
        <end position="131"/>
    </location>
</feature>
<comment type="caution">
    <text evidence="3">The sequence shown here is derived from an EMBL/GenBank/DDBJ whole genome shotgun (WGS) entry which is preliminary data.</text>
</comment>
<evidence type="ECO:0000259" key="2">
    <source>
        <dbReference type="Pfam" id="PF04987"/>
    </source>
</evidence>
<proteinExistence type="inferred from homology"/>
<keyword evidence="1" id="KW-0812">Transmembrane</keyword>
<dbReference type="InterPro" id="IPR007070">
    <property type="entry name" value="GPI_EtnP_transferase_1"/>
</dbReference>